<gene>
    <name evidence="2" type="ORF">OK18_17060</name>
</gene>
<dbReference type="PATRIC" id="fig|1324352.5.peg.3568"/>
<dbReference type="Pfam" id="PF12244">
    <property type="entry name" value="DUF3606"/>
    <property type="match status" value="1"/>
</dbReference>
<evidence type="ECO:0000256" key="1">
    <source>
        <dbReference type="SAM" id="MobiDB-lite"/>
    </source>
</evidence>
<proteinExistence type="predicted"/>
<reference evidence="2 3" key="1">
    <citation type="submission" date="2014-11" db="EMBL/GenBank/DDBJ databases">
        <authorList>
            <person name="Park G.-S."/>
            <person name="Hong S.-J."/>
            <person name="Jung B.K."/>
            <person name="Khan A.R."/>
            <person name="Kwak Y."/>
            <person name="Shin J.-H."/>
        </authorList>
    </citation>
    <scope>NUCLEOTIDE SEQUENCE [LARGE SCALE GENOMIC DNA]</scope>
    <source>
        <strain evidence="2 3">DSM 27622</strain>
    </source>
</reference>
<evidence type="ECO:0008006" key="4">
    <source>
        <dbReference type="Google" id="ProtNLM"/>
    </source>
</evidence>
<dbReference type="Proteomes" id="UP000035213">
    <property type="component" value="Chromosome"/>
</dbReference>
<evidence type="ECO:0000313" key="2">
    <source>
        <dbReference type="EMBL" id="AKK74090.1"/>
    </source>
</evidence>
<sequence>MADNKSKKGKSDRNKVSGSENYEIQYFKEKMNLSSQAVTGAIRATGSNDRKVLEKYLKNRHGK</sequence>
<dbReference type="OrthoDB" id="965891at2"/>
<protein>
    <recommendedName>
        <fullName evidence="4">DUF3606 domain-containing protein</fullName>
    </recommendedName>
</protein>
<dbReference type="InterPro" id="IPR022037">
    <property type="entry name" value="DUF3606"/>
</dbReference>
<feature type="region of interest" description="Disordered" evidence="1">
    <location>
        <begin position="1"/>
        <end position="20"/>
    </location>
</feature>
<evidence type="ECO:0000313" key="3">
    <source>
        <dbReference type="Proteomes" id="UP000035213"/>
    </source>
</evidence>
<name>A0A0G3M650_CHRGL</name>
<dbReference type="EMBL" id="CP009928">
    <property type="protein sequence ID" value="AKK74090.1"/>
    <property type="molecule type" value="Genomic_DNA"/>
</dbReference>
<dbReference type="STRING" id="1324352.OK18_17060"/>
<organism evidence="2 3">
    <name type="scientific">Chryseobacterium gallinarum</name>
    <dbReference type="NCBI Taxonomy" id="1324352"/>
    <lineage>
        <taxon>Bacteria</taxon>
        <taxon>Pseudomonadati</taxon>
        <taxon>Bacteroidota</taxon>
        <taxon>Flavobacteriia</taxon>
        <taxon>Flavobacteriales</taxon>
        <taxon>Weeksellaceae</taxon>
        <taxon>Chryseobacterium group</taxon>
        <taxon>Chryseobacterium</taxon>
    </lineage>
</organism>
<feature type="compositionally biased region" description="Basic and acidic residues" evidence="1">
    <location>
        <begin position="1"/>
        <end position="15"/>
    </location>
</feature>
<dbReference type="KEGG" id="cgn:OK18_17060"/>
<dbReference type="RefSeq" id="WP_053328788.1">
    <property type="nucleotide sequence ID" value="NZ_CP009928.1"/>
</dbReference>
<accession>A0A0G3M650</accession>
<dbReference type="AlphaFoldDB" id="A0A0G3M650"/>